<dbReference type="Pfam" id="PF14020">
    <property type="entry name" value="DUF4236"/>
    <property type="match status" value="1"/>
</dbReference>
<dbReference type="HOGENOM" id="CLU_062242_0_0_10"/>
<dbReference type="eggNOG" id="ENOG502Z8XK">
    <property type="taxonomic scope" value="Bacteria"/>
</dbReference>
<evidence type="ECO:0000313" key="3">
    <source>
        <dbReference type="EMBL" id="CCH01973.1"/>
    </source>
</evidence>
<organism evidence="3 4">
    <name type="scientific">Fibrella aestuarina BUZ 2</name>
    <dbReference type="NCBI Taxonomy" id="1166018"/>
    <lineage>
        <taxon>Bacteria</taxon>
        <taxon>Pseudomonadati</taxon>
        <taxon>Bacteroidota</taxon>
        <taxon>Cytophagia</taxon>
        <taxon>Cytophagales</taxon>
        <taxon>Spirosomataceae</taxon>
        <taxon>Fibrella</taxon>
    </lineage>
</organism>
<dbReference type="RefSeq" id="WP_015333072.1">
    <property type="nucleotide sequence ID" value="NC_020054.1"/>
</dbReference>
<dbReference type="AlphaFoldDB" id="I0KCX0"/>
<name>I0KCX0_9BACT</name>
<dbReference type="Proteomes" id="UP000011058">
    <property type="component" value="Chromosome"/>
</dbReference>
<dbReference type="STRING" id="1166018.FAES_3972"/>
<reference evidence="3 4" key="1">
    <citation type="journal article" date="2012" name="J. Bacteriol.">
        <title>Genome Sequence of Fibrella aestuarina BUZ 2T, a Filamentous Marine Bacterium.</title>
        <authorList>
            <person name="Filippini M."/>
            <person name="Qi W."/>
            <person name="Blom J."/>
            <person name="Goesmann A."/>
            <person name="Smits T.H."/>
            <person name="Bagheri H.C."/>
        </authorList>
    </citation>
    <scope>NUCLEOTIDE SEQUENCE [LARGE SCALE GENOMIC DNA]</scope>
    <source>
        <strain evidence="4">BUZ 2T</strain>
    </source>
</reference>
<evidence type="ECO:0000259" key="2">
    <source>
        <dbReference type="Pfam" id="PF14020"/>
    </source>
</evidence>
<sequence length="377" mass="42339">MAWSYRKRIKLIPGVHLNLSKSGISTSIGVRGASITVGKSGTFLNTSLPVLGLHNRQRLSGPEPPSDPTSSPSDRILPLNQSRGNIFSSDVQEITSQNMQGVKEVLLLAHQQRKELNSDLLKTKASLGGSKVKLVISYLLIYGLIKRSIPEQIKSDIESQKEAIAQLQQAVEDSYVAFEIDFDQELKERYQKLVDSFIQLTGCAKIWDVTGAHHQDRKTTRSSASRLVEKREVRFSLKSLPEVKLGFDALCFQNANGADLYIYPSFVIMYSSKTNFAVIGLDELSLSQSYVRFVERDAIPRDTKIIDKTWAKVNKNGSPDKRFKGNHQIPVVRYGELILNTTTGLNEQYQLSNYEFTEAFGNAFRDYQAAIRGTKQR</sequence>
<accession>I0KCX0</accession>
<keyword evidence="4" id="KW-1185">Reference proteome</keyword>
<dbReference type="PATRIC" id="fig|1166018.3.peg.916"/>
<feature type="domain" description="DUF4236" evidence="2">
    <location>
        <begin position="3"/>
        <end position="56"/>
    </location>
</feature>
<protein>
    <recommendedName>
        <fullName evidence="2">DUF4236 domain-containing protein</fullName>
    </recommendedName>
</protein>
<dbReference type="OrthoDB" id="9806903at2"/>
<gene>
    <name evidence="3" type="ORF">FAES_3972</name>
</gene>
<dbReference type="InterPro" id="IPR025330">
    <property type="entry name" value="DUF4236"/>
</dbReference>
<proteinExistence type="predicted"/>
<evidence type="ECO:0000256" key="1">
    <source>
        <dbReference type="SAM" id="MobiDB-lite"/>
    </source>
</evidence>
<dbReference type="KEGG" id="fae:FAES_3972"/>
<evidence type="ECO:0000313" key="4">
    <source>
        <dbReference type="Proteomes" id="UP000011058"/>
    </source>
</evidence>
<dbReference type="EMBL" id="HE796683">
    <property type="protein sequence ID" value="CCH01973.1"/>
    <property type="molecule type" value="Genomic_DNA"/>
</dbReference>
<feature type="region of interest" description="Disordered" evidence="1">
    <location>
        <begin position="55"/>
        <end position="75"/>
    </location>
</feature>